<accession>A0A377XDY0</accession>
<proteinExistence type="predicted"/>
<dbReference type="AlphaFoldDB" id="A0A377XDY0"/>
<name>A0A377XDY0_KLEPN</name>
<dbReference type="Gene3D" id="3.40.190.10">
    <property type="entry name" value="Periplasmic binding protein-like II"/>
    <property type="match status" value="1"/>
</dbReference>
<reference evidence="1 2" key="1">
    <citation type="submission" date="2018-06" db="EMBL/GenBank/DDBJ databases">
        <authorList>
            <consortium name="Pathogen Informatics"/>
            <person name="Doyle S."/>
        </authorList>
    </citation>
    <scope>NUCLEOTIDE SEQUENCE [LARGE SCALE GENOMIC DNA]</scope>
    <source>
        <strain evidence="1 2">NCTC5047</strain>
    </source>
</reference>
<dbReference type="Proteomes" id="UP000254340">
    <property type="component" value="Unassembled WGS sequence"/>
</dbReference>
<evidence type="ECO:0000313" key="2">
    <source>
        <dbReference type="Proteomes" id="UP000254340"/>
    </source>
</evidence>
<sequence>MRDEYVVISQADRTALTLDAYLAARHLVVTPWNERQGVLDCELERQGYSRQVAMKNPLDAERALYY</sequence>
<evidence type="ECO:0000313" key="1">
    <source>
        <dbReference type="EMBL" id="STT80087.1"/>
    </source>
</evidence>
<gene>
    <name evidence="1" type="ORF">NCTC5047_02422</name>
</gene>
<organism evidence="1 2">
    <name type="scientific">Klebsiella pneumoniae</name>
    <dbReference type="NCBI Taxonomy" id="573"/>
    <lineage>
        <taxon>Bacteria</taxon>
        <taxon>Pseudomonadati</taxon>
        <taxon>Pseudomonadota</taxon>
        <taxon>Gammaproteobacteria</taxon>
        <taxon>Enterobacterales</taxon>
        <taxon>Enterobacteriaceae</taxon>
        <taxon>Klebsiella/Raoultella group</taxon>
        <taxon>Klebsiella</taxon>
        <taxon>Klebsiella pneumoniae complex</taxon>
    </lineage>
</organism>
<dbReference type="EMBL" id="UGLH01000005">
    <property type="protein sequence ID" value="STT80087.1"/>
    <property type="molecule type" value="Genomic_DNA"/>
</dbReference>
<protein>
    <submittedName>
        <fullName evidence="1">LysR family transcriptional regulator</fullName>
    </submittedName>
</protein>